<dbReference type="Proteomes" id="UP001239111">
    <property type="component" value="Chromosome 2"/>
</dbReference>
<proteinExistence type="predicted"/>
<dbReference type="EMBL" id="CM056742">
    <property type="protein sequence ID" value="KAJ8675878.1"/>
    <property type="molecule type" value="Genomic_DNA"/>
</dbReference>
<protein>
    <submittedName>
        <fullName evidence="1">Uncharacterized protein</fullName>
    </submittedName>
</protein>
<reference evidence="1" key="1">
    <citation type="submission" date="2023-04" db="EMBL/GenBank/DDBJ databases">
        <title>A chromosome-level genome assembly of the parasitoid wasp Eretmocerus hayati.</title>
        <authorList>
            <person name="Zhong Y."/>
            <person name="Liu S."/>
            <person name="Liu Y."/>
        </authorList>
    </citation>
    <scope>NUCLEOTIDE SEQUENCE</scope>
    <source>
        <strain evidence="1">ZJU_SS_LIU_2023</strain>
    </source>
</reference>
<evidence type="ECO:0000313" key="1">
    <source>
        <dbReference type="EMBL" id="KAJ8675878.1"/>
    </source>
</evidence>
<organism evidence="1 2">
    <name type="scientific">Eretmocerus hayati</name>
    <dbReference type="NCBI Taxonomy" id="131215"/>
    <lineage>
        <taxon>Eukaryota</taxon>
        <taxon>Metazoa</taxon>
        <taxon>Ecdysozoa</taxon>
        <taxon>Arthropoda</taxon>
        <taxon>Hexapoda</taxon>
        <taxon>Insecta</taxon>
        <taxon>Pterygota</taxon>
        <taxon>Neoptera</taxon>
        <taxon>Endopterygota</taxon>
        <taxon>Hymenoptera</taxon>
        <taxon>Apocrita</taxon>
        <taxon>Proctotrupomorpha</taxon>
        <taxon>Chalcidoidea</taxon>
        <taxon>Aphelinidae</taxon>
        <taxon>Aphelininae</taxon>
        <taxon>Eretmocerus</taxon>
    </lineage>
</organism>
<name>A0ACC2NXD7_9HYME</name>
<keyword evidence="2" id="KW-1185">Reference proteome</keyword>
<sequence length="167" mass="18392">MDNPMSSRCFEIIAIPNYREKGPYLISKEDVLGIRDIKALLKLLSQPDDSKIASMTANRVLDYLPLSLAKILYCFGVNTSDMSFVGLFDHEDSMIKSQPHSATNPDVGITEGINVSQSFLGGVNSFSEIHLENFLLAALSLGIIRLHPNSLSPSHPKITIFPILKFG</sequence>
<comment type="caution">
    <text evidence="1">The sequence shown here is derived from an EMBL/GenBank/DDBJ whole genome shotgun (WGS) entry which is preliminary data.</text>
</comment>
<gene>
    <name evidence="1" type="ORF">QAD02_011664</name>
</gene>
<evidence type="ECO:0000313" key="2">
    <source>
        <dbReference type="Proteomes" id="UP001239111"/>
    </source>
</evidence>
<accession>A0ACC2NXD7</accession>